<dbReference type="Proteomes" id="UP001500274">
    <property type="component" value="Unassembled WGS sequence"/>
</dbReference>
<dbReference type="SUPFAM" id="SSF53335">
    <property type="entry name" value="S-adenosyl-L-methionine-dependent methyltransferases"/>
    <property type="match status" value="1"/>
</dbReference>
<dbReference type="EMBL" id="BAAARI010000006">
    <property type="protein sequence ID" value="GAA2572947.1"/>
    <property type="molecule type" value="Genomic_DNA"/>
</dbReference>
<keyword evidence="11" id="KW-1185">Reference proteome</keyword>
<dbReference type="InterPro" id="IPR011639">
    <property type="entry name" value="MethylTrfase_TaqI-like_dom"/>
</dbReference>
<name>A0ABP6BIS4_9MICO</name>
<proteinExistence type="inferred from homology"/>
<gene>
    <name evidence="9" type="ORF">GCM10009862_04590</name>
    <name evidence="10" type="ORF">GCM10009862_09860</name>
</gene>
<comment type="similarity">
    <text evidence="1">Belongs to the N(4)/N(6)-methyltransferase family.</text>
</comment>
<dbReference type="CDD" id="cd02440">
    <property type="entry name" value="AdoMet_MTases"/>
    <property type="match status" value="1"/>
</dbReference>
<protein>
    <recommendedName>
        <fullName evidence="2">site-specific DNA-methyltransferase (adenine-specific)</fullName>
        <ecNumber evidence="2">2.1.1.72</ecNumber>
    </recommendedName>
</protein>
<dbReference type="InterPro" id="IPR050953">
    <property type="entry name" value="N4_N6_ade-DNA_methylase"/>
</dbReference>
<evidence type="ECO:0000259" key="7">
    <source>
        <dbReference type="Pfam" id="PF07669"/>
    </source>
</evidence>
<dbReference type="PRINTS" id="PR00507">
    <property type="entry name" value="N12N6MTFRASE"/>
</dbReference>
<dbReference type="PROSITE" id="PS00092">
    <property type="entry name" value="N6_MTASE"/>
    <property type="match status" value="1"/>
</dbReference>
<dbReference type="EMBL" id="BAAARI010000002">
    <property type="protein sequence ID" value="GAA2568912.1"/>
    <property type="molecule type" value="Genomic_DNA"/>
</dbReference>
<evidence type="ECO:0000313" key="11">
    <source>
        <dbReference type="Proteomes" id="UP001500274"/>
    </source>
</evidence>
<dbReference type="RefSeq" id="WP_344226490.1">
    <property type="nucleotide sequence ID" value="NZ_BAAARI010000002.1"/>
</dbReference>
<dbReference type="InterPro" id="IPR002052">
    <property type="entry name" value="DNA_methylase_N6_adenine_CS"/>
</dbReference>
<keyword evidence="4" id="KW-0808">Transferase</keyword>
<reference evidence="10" key="3">
    <citation type="submission" date="2023-12" db="EMBL/GenBank/DDBJ databases">
        <authorList>
            <person name="Sun Q."/>
            <person name="Inoue M."/>
        </authorList>
    </citation>
    <scope>NUCLEOTIDE SEQUENCE</scope>
    <source>
        <strain evidence="10">JCM 16365</strain>
    </source>
</reference>
<evidence type="ECO:0000256" key="3">
    <source>
        <dbReference type="ARBA" id="ARBA00022603"/>
    </source>
</evidence>
<reference evidence="10" key="1">
    <citation type="journal article" date="2014" name="Int. J. Syst. Evol. Microbiol.">
        <title>Complete genome of a new Firmicutes species belonging to the dominant human colonic microbiota ('Ruminococcus bicirculans') reveals two chromosomes and a selective capacity to utilize plant glucans.</title>
        <authorList>
            <consortium name="NISC Comparative Sequencing Program"/>
            <person name="Wegmann U."/>
            <person name="Louis P."/>
            <person name="Goesmann A."/>
            <person name="Henrissat B."/>
            <person name="Duncan S.H."/>
            <person name="Flint H.J."/>
        </authorList>
    </citation>
    <scope>NUCLEOTIDE SEQUENCE</scope>
    <source>
        <strain evidence="10">JCM 16365</strain>
    </source>
</reference>
<comment type="catalytic activity">
    <reaction evidence="6">
        <text>a 2'-deoxyadenosine in DNA + S-adenosyl-L-methionine = an N(6)-methyl-2'-deoxyadenosine in DNA + S-adenosyl-L-homocysteine + H(+)</text>
        <dbReference type="Rhea" id="RHEA:15197"/>
        <dbReference type="Rhea" id="RHEA-COMP:12418"/>
        <dbReference type="Rhea" id="RHEA-COMP:12419"/>
        <dbReference type="ChEBI" id="CHEBI:15378"/>
        <dbReference type="ChEBI" id="CHEBI:57856"/>
        <dbReference type="ChEBI" id="CHEBI:59789"/>
        <dbReference type="ChEBI" id="CHEBI:90615"/>
        <dbReference type="ChEBI" id="CHEBI:90616"/>
        <dbReference type="EC" id="2.1.1.72"/>
    </reaction>
</comment>
<dbReference type="EC" id="2.1.1.72" evidence="2"/>
<evidence type="ECO:0000256" key="5">
    <source>
        <dbReference type="ARBA" id="ARBA00022691"/>
    </source>
</evidence>
<evidence type="ECO:0000256" key="1">
    <source>
        <dbReference type="ARBA" id="ARBA00006594"/>
    </source>
</evidence>
<dbReference type="GO" id="GO:0032259">
    <property type="term" value="P:methylation"/>
    <property type="evidence" value="ECO:0007669"/>
    <property type="project" value="UniProtKB-KW"/>
</dbReference>
<reference evidence="9 11" key="2">
    <citation type="journal article" date="2019" name="Int. J. Syst. Evol. Microbiol.">
        <title>The Global Catalogue of Microorganisms (GCM) 10K type strain sequencing project: providing services to taxonomists for standard genome sequencing and annotation.</title>
        <authorList>
            <consortium name="The Broad Institute Genomics Platform"/>
            <consortium name="The Broad Institute Genome Sequencing Center for Infectious Disease"/>
            <person name="Wu L."/>
            <person name="Ma J."/>
        </authorList>
    </citation>
    <scope>NUCLEOTIDE SEQUENCE [LARGE SCALE GENOMIC DNA]</scope>
    <source>
        <strain evidence="9 11">JCM 16365</strain>
    </source>
</reference>
<evidence type="ECO:0000313" key="10">
    <source>
        <dbReference type="EMBL" id="GAA2572947.1"/>
    </source>
</evidence>
<feature type="domain" description="Type II methyltransferase M.TaqI-like" evidence="7">
    <location>
        <begin position="106"/>
        <end position="198"/>
    </location>
</feature>
<dbReference type="Pfam" id="PF07669">
    <property type="entry name" value="Eco57I"/>
    <property type="match status" value="1"/>
</dbReference>
<feature type="domain" description="Type II methyltransferase M.Eco57I C-terminal" evidence="8">
    <location>
        <begin position="249"/>
        <end position="503"/>
    </location>
</feature>
<evidence type="ECO:0000256" key="4">
    <source>
        <dbReference type="ARBA" id="ARBA00022679"/>
    </source>
</evidence>
<keyword evidence="3 10" id="KW-0489">Methyltransferase</keyword>
<evidence type="ECO:0000256" key="6">
    <source>
        <dbReference type="ARBA" id="ARBA00047942"/>
    </source>
</evidence>
<dbReference type="InterPro" id="IPR029063">
    <property type="entry name" value="SAM-dependent_MTases_sf"/>
</dbReference>
<dbReference type="GO" id="GO:0008168">
    <property type="term" value="F:methyltransferase activity"/>
    <property type="evidence" value="ECO:0007669"/>
    <property type="project" value="UniProtKB-KW"/>
</dbReference>
<dbReference type="PANTHER" id="PTHR33841">
    <property type="entry name" value="DNA METHYLTRANSFERASE YEEA-RELATED"/>
    <property type="match status" value="1"/>
</dbReference>
<evidence type="ECO:0000313" key="9">
    <source>
        <dbReference type="EMBL" id="GAA2568912.1"/>
    </source>
</evidence>
<comment type="caution">
    <text evidence="10">The sequence shown here is derived from an EMBL/GenBank/DDBJ whole genome shotgun (WGS) entry which is preliminary data.</text>
</comment>
<evidence type="ECO:0000259" key="8">
    <source>
        <dbReference type="Pfam" id="PF22837"/>
    </source>
</evidence>
<accession>A0ABP6BIS4</accession>
<keyword evidence="5" id="KW-0949">S-adenosyl-L-methionine</keyword>
<dbReference type="PANTHER" id="PTHR33841:SF5">
    <property type="entry name" value="DNA METHYLASE (MODIFICATION METHYLASE) (METHYLTRANSFERASE)-RELATED"/>
    <property type="match status" value="1"/>
</dbReference>
<evidence type="ECO:0000256" key="2">
    <source>
        <dbReference type="ARBA" id="ARBA00011900"/>
    </source>
</evidence>
<dbReference type="Gene3D" id="3.40.50.150">
    <property type="entry name" value="Vaccinia Virus protein VP39"/>
    <property type="match status" value="1"/>
</dbReference>
<organism evidence="10 11">
    <name type="scientific">Microbacterium binotii</name>
    <dbReference type="NCBI Taxonomy" id="462710"/>
    <lineage>
        <taxon>Bacteria</taxon>
        <taxon>Bacillati</taxon>
        <taxon>Actinomycetota</taxon>
        <taxon>Actinomycetes</taxon>
        <taxon>Micrococcales</taxon>
        <taxon>Microbacteriaceae</taxon>
        <taxon>Microbacterium</taxon>
    </lineage>
</organism>
<sequence length="536" mass="58170">MKLADEVSPEKLRGGFYSPSALVNVCWDSAFALLDGRQGLRALEPSAGDGAFVRGLASHPQRAQIASFDAVELLPEEAAKVQAALSERGIDGRVRVGSFLSTAMSDLDGYDVAVGNPPFLRYQFVNDDDLFERQALEKKIGKQLGRVSNLWIAVFLSAVTRLRDGGAFSFILPSESLTGVSAGVVRGWLSENTNALRIELFPPKSFPGALQEVVVVSGRVARGAGAGAVSVVDHVSNETHHHIVNVADKTWTGLTLHPADVEVVRAAAANKRVRLLGKVARLGVSTVTGANDFFTYSDEVRRDYELAAWSRPLISRTRHAPGLSVTESDWRAASDAGEKSWLLDVSRASESGGARGLQRYLSKADAAGIPLRYKTRIRTPWYQVPIVSSKPLLLSKRSHRFPRLIANSADLLTTDTIYQGKMLPGYDGMDRRLVSGFHNSLTLLSAEIEGRSFGGGVLELVPSEINRLLVIDPSSVPDALDDLDRLARERGYESEDLVHATNAALISGVRGLDPDLIAAAEGARQRLLRRRMDRTG</sequence>
<dbReference type="InterPro" id="IPR054520">
    <property type="entry name" value="M_Eco57I_C"/>
</dbReference>
<dbReference type="Pfam" id="PF22837">
    <property type="entry name" value="M_Eco57I_C"/>
    <property type="match status" value="1"/>
</dbReference>